<accession>A0AAJ5QQ65</accession>
<dbReference type="InterPro" id="IPR011811">
    <property type="entry name" value="Peptidase_S51_cyanophycinase"/>
</dbReference>
<comment type="catalytic activity">
    <reaction evidence="1">
        <text>[L-4-(L-arginin-2-N-yl)aspartate](n) + H2O = [L-4-(L-arginin-2-N-yl)aspartate](n-1) + L-4-(L-arginin-2-N-yl)aspartate</text>
        <dbReference type="Rhea" id="RHEA:12845"/>
        <dbReference type="Rhea" id="RHEA-COMP:13728"/>
        <dbReference type="Rhea" id="RHEA-COMP:13734"/>
        <dbReference type="ChEBI" id="CHEBI:15377"/>
        <dbReference type="ChEBI" id="CHEBI:137986"/>
        <dbReference type="ChEBI" id="CHEBI:137991"/>
        <dbReference type="EC" id="3.4.15.6"/>
    </reaction>
</comment>
<dbReference type="AlphaFoldDB" id="A0AAJ5QQ65"/>
<dbReference type="Pfam" id="PF03575">
    <property type="entry name" value="Peptidase_S51"/>
    <property type="match status" value="1"/>
</dbReference>
<evidence type="ECO:0000256" key="8">
    <source>
        <dbReference type="ARBA" id="ARBA00022825"/>
    </source>
</evidence>
<dbReference type="CDD" id="cd03145">
    <property type="entry name" value="GAT1_cyanophycinase"/>
    <property type="match status" value="1"/>
</dbReference>
<protein>
    <recommendedName>
        <fullName evidence="5">Cyanophycinase</fullName>
        <ecNumber evidence="4">3.4.15.6</ecNumber>
    </recommendedName>
</protein>
<keyword evidence="6" id="KW-0645">Protease</keyword>
<evidence type="ECO:0000256" key="7">
    <source>
        <dbReference type="ARBA" id="ARBA00022801"/>
    </source>
</evidence>
<dbReference type="GO" id="GO:0008236">
    <property type="term" value="F:serine-type peptidase activity"/>
    <property type="evidence" value="ECO:0007669"/>
    <property type="project" value="UniProtKB-KW"/>
</dbReference>
<name>A0AAJ5QQ65_9ENTR</name>
<comment type="function">
    <text evidence="2">Exopeptidase that catalyzes the hydrolytic cleavage of multi-L-arginyl-poly-L-aspartic acid (cyanophycin; a water-insoluble reserve polymer) into aspartate-arginine dipeptides.</text>
</comment>
<evidence type="ECO:0000256" key="5">
    <source>
        <dbReference type="ARBA" id="ARBA00015719"/>
    </source>
</evidence>
<reference evidence="9 10" key="1">
    <citation type="journal article" date="2023" name="Microbiol. Resour. Announc.">
        <title>Complete Genome Sequence of the First Colistin-Resistant Raoultella electrica Strain.</title>
        <authorList>
            <person name="Aldeia C."/>
            <person name="Campos-Madueno E.I."/>
            <person name="Sendi P."/>
            <person name="Endimiani A."/>
        </authorList>
    </citation>
    <scope>NUCLEOTIDE SEQUENCE [LARGE SCALE GENOMIC DNA]</scope>
    <source>
        <strain evidence="9 10">S2-IND-01-C</strain>
    </source>
</reference>
<evidence type="ECO:0000313" key="10">
    <source>
        <dbReference type="Proteomes" id="UP001210130"/>
    </source>
</evidence>
<proteinExistence type="inferred from homology"/>
<evidence type="ECO:0000313" key="9">
    <source>
        <dbReference type="EMBL" id="WBW59898.1"/>
    </source>
</evidence>
<dbReference type="EC" id="3.4.15.6" evidence="4"/>
<dbReference type="NCBIfam" id="TIGR02069">
    <property type="entry name" value="cyanophycinase"/>
    <property type="match status" value="1"/>
</dbReference>
<dbReference type="RefSeq" id="WP_271207128.1">
    <property type="nucleotide sequence ID" value="NZ_CP112887.1"/>
</dbReference>
<sequence>MHRLSDGRMVIFPTASSEPKVVGEETVAVFQAYGFDVVLAEVYGEGAAQAACDPQIVALVHDYGSVFFTGGNQSFITDALAPAGVASPLLTAIRDVHAQGGLVAGSSAGAAMMSDTMIVGGTSLEAATFGVITSPEQPGMLLGRGLNLFHWGIVDQHFIKRGRLGRLIVAMMESDIPYGFGIDENTALFVKGNDAYVIGEYGVFVLDMRAAQYDYALRTAKNILISYLDDGDGLDLRNIEPRVGSQKMPVTRQDVAYSAPARSLRNVFGAYTLYDLLARLVLGDPLNYTHDHASAIDPKNAMAATIEFARLPEVSQSFIAIRNNELRMTAIRFQASLVSHKLNASQLNASQYSALSRDYGIKPRPESRLLLLGSTPLARDAHLFDDLLNACSNEVGIIAAASAEPRSDAREYLRALADRGIHAVDFNITIDNIERLSLDRALIERIAALKTIILTGGNQIRLVEALLHRGEVTPVLQALVRAYCAGATLIAVGGAAAALSGFMIAGGSSYEALRFGIASDMGRRGLVIQEGLGLFGSGIVDQNLASARRLGRLVVACAEENVRYGLGICEDSGFISNHDNSLLTVVGARGVVLVETDPTQIVLQGDDFIAAGTRLTFALPGDVIDLNTGTLRRQQADEPADAALRQLMTDFIDECGGSDGYSCAEHRDSGPLSLRFNAIGQGCGLLNMTCLRERHG</sequence>
<keyword evidence="10" id="KW-1185">Reference proteome</keyword>
<evidence type="ECO:0000256" key="6">
    <source>
        <dbReference type="ARBA" id="ARBA00022670"/>
    </source>
</evidence>
<dbReference type="InterPro" id="IPR029062">
    <property type="entry name" value="Class_I_gatase-like"/>
</dbReference>
<dbReference type="GO" id="GO:0004180">
    <property type="term" value="F:carboxypeptidase activity"/>
    <property type="evidence" value="ECO:0007669"/>
    <property type="project" value="UniProtKB-KW"/>
</dbReference>
<keyword evidence="7 9" id="KW-0378">Hydrolase</keyword>
<dbReference type="InterPro" id="IPR005320">
    <property type="entry name" value="Peptidase_S51"/>
</dbReference>
<keyword evidence="9" id="KW-0121">Carboxypeptidase</keyword>
<evidence type="ECO:0000256" key="1">
    <source>
        <dbReference type="ARBA" id="ARBA00001092"/>
    </source>
</evidence>
<evidence type="ECO:0000256" key="3">
    <source>
        <dbReference type="ARBA" id="ARBA00006534"/>
    </source>
</evidence>
<dbReference type="SUPFAM" id="SSF52317">
    <property type="entry name" value="Class I glutamine amidotransferase-like"/>
    <property type="match status" value="2"/>
</dbReference>
<evidence type="ECO:0000256" key="4">
    <source>
        <dbReference type="ARBA" id="ARBA00013115"/>
    </source>
</evidence>
<dbReference type="Gene3D" id="3.40.50.880">
    <property type="match status" value="2"/>
</dbReference>
<dbReference type="GO" id="GO:0008241">
    <property type="term" value="F:peptidyl-dipeptidase activity"/>
    <property type="evidence" value="ECO:0007669"/>
    <property type="project" value="UniProtKB-EC"/>
</dbReference>
<keyword evidence="8" id="KW-0720">Serine protease</keyword>
<organism evidence="9 10">
    <name type="scientific">Klebsiella electrica</name>
    <dbReference type="NCBI Taxonomy" id="1259973"/>
    <lineage>
        <taxon>Bacteria</taxon>
        <taxon>Pseudomonadati</taxon>
        <taxon>Pseudomonadota</taxon>
        <taxon>Gammaproteobacteria</taxon>
        <taxon>Enterobacterales</taxon>
        <taxon>Enterobacteriaceae</taxon>
        <taxon>Klebsiella/Raoultella group</taxon>
        <taxon>Klebsiella</taxon>
    </lineage>
</organism>
<comment type="similarity">
    <text evidence="3">Belongs to the peptidase S51 family.</text>
</comment>
<dbReference type="PANTHER" id="PTHR36175:SF1">
    <property type="entry name" value="CYANOPHYCINASE"/>
    <property type="match status" value="1"/>
</dbReference>
<gene>
    <name evidence="9" type="ORF">OR613_17925</name>
</gene>
<dbReference type="Proteomes" id="UP001210130">
    <property type="component" value="Chromosome"/>
</dbReference>
<dbReference type="EMBL" id="CP112887">
    <property type="protein sequence ID" value="WBW59898.1"/>
    <property type="molecule type" value="Genomic_DNA"/>
</dbReference>
<dbReference type="PANTHER" id="PTHR36175">
    <property type="entry name" value="CYANOPHYCINASE"/>
    <property type="match status" value="1"/>
</dbReference>
<evidence type="ECO:0000256" key="2">
    <source>
        <dbReference type="ARBA" id="ARBA00002039"/>
    </source>
</evidence>
<dbReference type="GO" id="GO:0006508">
    <property type="term" value="P:proteolysis"/>
    <property type="evidence" value="ECO:0007669"/>
    <property type="project" value="UniProtKB-KW"/>
</dbReference>